<protein>
    <submittedName>
        <fullName evidence="1">Uncharacterized protein</fullName>
    </submittedName>
</protein>
<dbReference type="Proteomes" id="UP000075606">
    <property type="component" value="Unassembled WGS sequence"/>
</dbReference>
<comment type="caution">
    <text evidence="1">The sequence shown here is derived from an EMBL/GenBank/DDBJ whole genome shotgun (WGS) entry which is preliminary data.</text>
</comment>
<dbReference type="Pfam" id="PF20001">
    <property type="entry name" value="DUF6428"/>
    <property type="match status" value="1"/>
</dbReference>
<sequence>MKLSEIKNHLESLTDVVFKLPNGEVVPSHFHVSEVGSIKKHFIDCGGTIRNEDVINFQLWTSVDYDHRLAPQKLKSIIELSEKHLDLSDGEIEVEYQGETSIQKYGLELIDGEFQLTSKFTACLAEDKCGVPQKKPKVRLSAIGQNGACSPNSGCC</sequence>
<name>A0A150X4W9_9BACT</name>
<accession>A0A150X4W9</accession>
<dbReference type="STRING" id="333140.AWW68_13835"/>
<dbReference type="InterPro" id="IPR045534">
    <property type="entry name" value="DUF6428"/>
</dbReference>
<evidence type="ECO:0000313" key="1">
    <source>
        <dbReference type="EMBL" id="KYG73756.1"/>
    </source>
</evidence>
<keyword evidence="2" id="KW-1185">Reference proteome</keyword>
<dbReference type="AlphaFoldDB" id="A0A150X4W9"/>
<evidence type="ECO:0000313" key="2">
    <source>
        <dbReference type="Proteomes" id="UP000075606"/>
    </source>
</evidence>
<dbReference type="RefSeq" id="WP_068222557.1">
    <property type="nucleotide sequence ID" value="NZ_LRPC01000028.1"/>
</dbReference>
<proteinExistence type="predicted"/>
<reference evidence="1 2" key="1">
    <citation type="submission" date="2016-01" db="EMBL/GenBank/DDBJ databases">
        <title>Genome sequencing of Roseivirga spongicola UST030701-084.</title>
        <authorList>
            <person name="Selvaratnam C."/>
            <person name="Thevarajoo S."/>
            <person name="Goh K.M."/>
            <person name="Ee R."/>
            <person name="Chan K.-G."/>
            <person name="Chong C.S."/>
        </authorList>
    </citation>
    <scope>NUCLEOTIDE SEQUENCE [LARGE SCALE GENOMIC DNA]</scope>
    <source>
        <strain evidence="1 2">UST030701-084</strain>
    </source>
</reference>
<dbReference type="OrthoDB" id="66316at2"/>
<gene>
    <name evidence="1" type="ORF">AWW68_13835</name>
</gene>
<organism evidence="1 2">
    <name type="scientific">Roseivirga spongicola</name>
    <dbReference type="NCBI Taxonomy" id="333140"/>
    <lineage>
        <taxon>Bacteria</taxon>
        <taxon>Pseudomonadati</taxon>
        <taxon>Bacteroidota</taxon>
        <taxon>Cytophagia</taxon>
        <taxon>Cytophagales</taxon>
        <taxon>Roseivirgaceae</taxon>
        <taxon>Roseivirga</taxon>
    </lineage>
</organism>
<dbReference type="EMBL" id="LRPC01000028">
    <property type="protein sequence ID" value="KYG73756.1"/>
    <property type="molecule type" value="Genomic_DNA"/>
</dbReference>